<evidence type="ECO:0000256" key="1">
    <source>
        <dbReference type="SAM" id="Phobius"/>
    </source>
</evidence>
<feature type="transmembrane region" description="Helical" evidence="1">
    <location>
        <begin position="392"/>
        <end position="410"/>
    </location>
</feature>
<comment type="caution">
    <text evidence="2">The sequence shown here is derived from an EMBL/GenBank/DDBJ whole genome shotgun (WGS) entry which is preliminary data.</text>
</comment>
<dbReference type="EMBL" id="JACSPW010000001">
    <property type="protein sequence ID" value="MBD8031886.1"/>
    <property type="molecule type" value="Genomic_DNA"/>
</dbReference>
<name>A0ABR8XIY4_9BACL</name>
<feature type="transmembrane region" description="Helical" evidence="1">
    <location>
        <begin position="364"/>
        <end position="383"/>
    </location>
</feature>
<evidence type="ECO:0000313" key="2">
    <source>
        <dbReference type="EMBL" id="MBD8031886.1"/>
    </source>
</evidence>
<keyword evidence="1" id="KW-0812">Transmembrane</keyword>
<dbReference type="Gene3D" id="3.20.20.70">
    <property type="entry name" value="Aldolase class I"/>
    <property type="match status" value="2"/>
</dbReference>
<reference evidence="2 3" key="1">
    <citation type="submission" date="2020-08" db="EMBL/GenBank/DDBJ databases">
        <title>A Genomic Blueprint of the Chicken Gut Microbiome.</title>
        <authorList>
            <person name="Gilroy R."/>
            <person name="Ravi A."/>
            <person name="Getino M."/>
            <person name="Pursley I."/>
            <person name="Horton D.L."/>
            <person name="Alikhan N.-F."/>
            <person name="Baker D."/>
            <person name="Gharbi K."/>
            <person name="Hall N."/>
            <person name="Watson M."/>
            <person name="Adriaenssens E.M."/>
            <person name="Foster-Nyarko E."/>
            <person name="Jarju S."/>
            <person name="Secka A."/>
            <person name="Antonio M."/>
            <person name="Oren A."/>
            <person name="Chaudhuri R."/>
            <person name="La Ragione R.M."/>
            <person name="Hildebrand F."/>
            <person name="Pallen M.J."/>
        </authorList>
    </citation>
    <scope>NUCLEOTIDE SEQUENCE [LARGE SCALE GENOMIC DNA]</scope>
    <source>
        <strain evidence="2 3">Sa1YVA6</strain>
    </source>
</reference>
<gene>
    <name evidence="2" type="ORF">H9632_02315</name>
</gene>
<protein>
    <submittedName>
        <fullName evidence="2">Dihydroorotate dehydrogenase</fullName>
    </submittedName>
</protein>
<keyword evidence="3" id="KW-1185">Reference proteome</keyword>
<dbReference type="SUPFAM" id="SSF51395">
    <property type="entry name" value="FMN-linked oxidoreductases"/>
    <property type="match status" value="1"/>
</dbReference>
<keyword evidence="1" id="KW-1133">Transmembrane helix</keyword>
<dbReference type="RefSeq" id="WP_191702502.1">
    <property type="nucleotide sequence ID" value="NZ_JACSPW010000001.1"/>
</dbReference>
<dbReference type="Proteomes" id="UP000600565">
    <property type="component" value="Unassembled WGS sequence"/>
</dbReference>
<organism evidence="2 3">
    <name type="scientific">Solibacillus merdavium</name>
    <dbReference type="NCBI Taxonomy" id="2762218"/>
    <lineage>
        <taxon>Bacteria</taxon>
        <taxon>Bacillati</taxon>
        <taxon>Bacillota</taxon>
        <taxon>Bacilli</taxon>
        <taxon>Bacillales</taxon>
        <taxon>Caryophanaceae</taxon>
        <taxon>Solibacillus</taxon>
    </lineage>
</organism>
<proteinExistence type="predicted"/>
<feature type="transmembrane region" description="Helical" evidence="1">
    <location>
        <begin position="462"/>
        <end position="483"/>
    </location>
</feature>
<feature type="transmembrane region" description="Helical" evidence="1">
    <location>
        <begin position="546"/>
        <end position="568"/>
    </location>
</feature>
<feature type="transmembrane region" description="Helical" evidence="1">
    <location>
        <begin position="305"/>
        <end position="326"/>
    </location>
</feature>
<dbReference type="InterPro" id="IPR013785">
    <property type="entry name" value="Aldolase_TIM"/>
</dbReference>
<evidence type="ECO:0000313" key="3">
    <source>
        <dbReference type="Proteomes" id="UP000600565"/>
    </source>
</evidence>
<accession>A0ABR8XIY4</accession>
<feature type="transmembrane region" description="Helical" evidence="1">
    <location>
        <begin position="574"/>
        <end position="597"/>
    </location>
</feature>
<feature type="transmembrane region" description="Helical" evidence="1">
    <location>
        <begin position="518"/>
        <end position="539"/>
    </location>
</feature>
<feature type="transmembrane region" description="Helical" evidence="1">
    <location>
        <begin position="416"/>
        <end position="433"/>
    </location>
</feature>
<keyword evidence="1" id="KW-0472">Membrane</keyword>
<sequence>MPDWSYHPLKKIALSKMEAKNSRQFIHHSMRTIAAIPGGKHLIEFLGHNRTNPLLKQQVNGTHVNSPIGLSSKLDPQLTGVTAFQELGFSFIEIGPIVVKKPAVQLPPQWHDQHISFSHTEEKVLLKSVLKLVITKNIRIPLFARFDENLSKQELYTCITQLTPYVEGFFLYSDQIAQLDLDIGATLYQIVSVDSAKTIRQVPATVRGFVIDAPITATKDHYSEHSNAFPLLQQAVQELKKSFPDYPIVTRGGVESPSQALCLKEYGTDLIMLSEGYVKTGPGLPKRIHERLLYEKEIHSSSQSWHWSFLFGLAILIGGLIAQYFALTTVILNYDENFIGLTHQQLNLINPQILAFMAHDRMSLAGTMISASILYMSLSYFGIRRQLHWAKVTFHSAAITGFLGILLFIGYGYFDWLHGLFWLLLLPLYALSWRESKTANRSPQSWHDTNDRIWMRGVYGQLLFVMLGFLLLAGGVVISFIGITKVFVSTDISFLCMPVEMLQSISDMLIPVIAHDRAGFGSALISVGILVLCLSLWGFRAGERWLWFTYAFGALPAFLAGIGTHFAIGYTTFIHLLPLYFLVVIYLLGLVVTYPYLMQQPEKN</sequence>